<dbReference type="Gene3D" id="3.30.450.20">
    <property type="entry name" value="PAS domain"/>
    <property type="match status" value="4"/>
</dbReference>
<sequence>MRDQKQNRSTFGEQRQGQRPKSGSDDLRYRAVFAHMASALAIWVPSDDNTDFILRDMNPASERLNRIKREQVLGHTLSEILPNAESIGLPSAIHRALSTGETIHLPAQLYQDDKRSGWRKYTIFALPSGEIVTLIDDVTERKQAELKMRENLELFSHIFEDAFMTMLLIDPMTGNIVEANTKACEFYGYSRSKLKTLNISDINTLPTEELKHRLTQVHTQKQNLYNFKHRLASGEVREVEVHSGPVKILDQELLFSIIHDVTERKQANEALRQSEAALRSLIRSAPVGIGEVRDRIIGQVNDHLCSLTGYSPEELKGQSARILYPDEEEFLRVARIKHPQVQLTGHGSLETIFRCKDGERRNVILSSSWKDDQHQDTGMIFTALDITERKEAERELRKARRDLHNIIDAMPSAVFCVDLQGRIVLWNSDAARLACSDNLENRPLTSSVSGLSEFDAMLQETIRTREPISCKALPMERDGKLTFWDMLLYPLPEGGTDGAAVRLDEVTDRIHLEEIMIQSEKMLSLGGLAAGMAHEINNPLGGILQGAQNIIRRFDSTLPANVNAAEELGLSLEAMREYMSRRSIFNMLSGIRDSGERAAQIVANMLDFSRTSNSRRALVDITDCIEKTLDLAANDYDLKKKYDFRDIEIVRDFEELPPVPCTETEIQQVLLNLLVNAAHAMAPSSDHPAPKLILRIRRKSALAMISVEDNGTGIDPAHKNRIFEPFYTTKDPGEGTGLGLSVAYFIITRNHRGTISVDSAPGQGARFTITLPLKTDEFGT</sequence>
<feature type="domain" description="Histidine kinase" evidence="5">
    <location>
        <begin position="531"/>
        <end position="775"/>
    </location>
</feature>
<dbReference type="SMART" id="SM00387">
    <property type="entry name" value="HATPase_c"/>
    <property type="match status" value="1"/>
</dbReference>
<dbReference type="PROSITE" id="PS50109">
    <property type="entry name" value="HIS_KIN"/>
    <property type="match status" value="1"/>
</dbReference>
<dbReference type="AlphaFoldDB" id="A0A2Z6B016"/>
<organism evidence="8 9">
    <name type="scientific">Desulfovibrio ferrophilus</name>
    <dbReference type="NCBI Taxonomy" id="241368"/>
    <lineage>
        <taxon>Bacteria</taxon>
        <taxon>Pseudomonadati</taxon>
        <taxon>Thermodesulfobacteriota</taxon>
        <taxon>Desulfovibrionia</taxon>
        <taxon>Desulfovibrionales</taxon>
        <taxon>Desulfovibrionaceae</taxon>
        <taxon>Desulfovibrio</taxon>
    </lineage>
</organism>
<dbReference type="InterPro" id="IPR035965">
    <property type="entry name" value="PAS-like_dom_sf"/>
</dbReference>
<dbReference type="PROSITE" id="PS50113">
    <property type="entry name" value="PAC"/>
    <property type="match status" value="1"/>
</dbReference>
<dbReference type="OrthoDB" id="5409807at2"/>
<feature type="domain" description="PAC" evidence="7">
    <location>
        <begin position="347"/>
        <end position="398"/>
    </location>
</feature>
<dbReference type="NCBIfam" id="TIGR00229">
    <property type="entry name" value="sensory_box"/>
    <property type="match status" value="2"/>
</dbReference>
<dbReference type="InterPro" id="IPR000700">
    <property type="entry name" value="PAS-assoc_C"/>
</dbReference>
<dbReference type="Gene3D" id="1.10.287.130">
    <property type="match status" value="1"/>
</dbReference>
<dbReference type="Pfam" id="PF13426">
    <property type="entry name" value="PAS_9"/>
    <property type="match status" value="2"/>
</dbReference>
<keyword evidence="8" id="KW-0808">Transferase</keyword>
<dbReference type="InterPro" id="IPR004358">
    <property type="entry name" value="Sig_transdc_His_kin-like_C"/>
</dbReference>
<evidence type="ECO:0000256" key="4">
    <source>
        <dbReference type="SAM" id="MobiDB-lite"/>
    </source>
</evidence>
<dbReference type="InterPro" id="IPR005467">
    <property type="entry name" value="His_kinase_dom"/>
</dbReference>
<dbReference type="InterPro" id="IPR001610">
    <property type="entry name" value="PAC"/>
</dbReference>
<feature type="domain" description="PAS" evidence="6">
    <location>
        <begin position="300"/>
        <end position="332"/>
    </location>
</feature>
<comment type="catalytic activity">
    <reaction evidence="1">
        <text>ATP + protein L-histidine = ADP + protein N-phospho-L-histidine.</text>
        <dbReference type="EC" id="2.7.13.3"/>
    </reaction>
</comment>
<dbReference type="InterPro" id="IPR036890">
    <property type="entry name" value="HATPase_C_sf"/>
</dbReference>
<protein>
    <recommendedName>
        <fullName evidence="2">histidine kinase</fullName>
        <ecNumber evidence="2">2.7.13.3</ecNumber>
    </recommendedName>
</protein>
<keyword evidence="9" id="KW-1185">Reference proteome</keyword>
<dbReference type="InterPro" id="IPR036097">
    <property type="entry name" value="HisK_dim/P_sf"/>
</dbReference>
<dbReference type="PROSITE" id="PS50112">
    <property type="entry name" value="PAS"/>
    <property type="match status" value="2"/>
</dbReference>
<dbReference type="InterPro" id="IPR013656">
    <property type="entry name" value="PAS_4"/>
</dbReference>
<dbReference type="SMART" id="SM00388">
    <property type="entry name" value="HisKA"/>
    <property type="match status" value="1"/>
</dbReference>
<dbReference type="SUPFAM" id="SSF47384">
    <property type="entry name" value="Homodimeric domain of signal transducing histidine kinase"/>
    <property type="match status" value="1"/>
</dbReference>
<evidence type="ECO:0000256" key="3">
    <source>
        <dbReference type="ARBA" id="ARBA00022553"/>
    </source>
</evidence>
<dbReference type="EC" id="2.7.13.3" evidence="2"/>
<accession>A0A2Z6B016</accession>
<dbReference type="Gene3D" id="3.30.565.10">
    <property type="entry name" value="Histidine kinase-like ATPase, C-terminal domain"/>
    <property type="match status" value="1"/>
</dbReference>
<dbReference type="SMART" id="SM00091">
    <property type="entry name" value="PAS"/>
    <property type="match status" value="4"/>
</dbReference>
<dbReference type="InterPro" id="IPR003661">
    <property type="entry name" value="HisK_dim/P_dom"/>
</dbReference>
<proteinExistence type="predicted"/>
<dbReference type="SMART" id="SM00086">
    <property type="entry name" value="PAC"/>
    <property type="match status" value="2"/>
</dbReference>
<keyword evidence="8" id="KW-0418">Kinase</keyword>
<dbReference type="SUPFAM" id="SSF55785">
    <property type="entry name" value="PYP-like sensor domain (PAS domain)"/>
    <property type="match status" value="4"/>
</dbReference>
<keyword evidence="3" id="KW-0597">Phosphoprotein</keyword>
<dbReference type="GO" id="GO:0000155">
    <property type="term" value="F:phosphorelay sensor kinase activity"/>
    <property type="evidence" value="ECO:0007669"/>
    <property type="project" value="InterPro"/>
</dbReference>
<dbReference type="PRINTS" id="PR00344">
    <property type="entry name" value="BCTRLSENSOR"/>
</dbReference>
<evidence type="ECO:0000259" key="5">
    <source>
        <dbReference type="PROSITE" id="PS50109"/>
    </source>
</evidence>
<reference evidence="8 9" key="1">
    <citation type="journal article" date="2018" name="Sci. Adv.">
        <title>Multi-heme cytochromes provide a pathway for survival in energy-limited environments.</title>
        <authorList>
            <person name="Deng X."/>
            <person name="Dohmae N."/>
            <person name="Nealson K.H."/>
            <person name="Hashimoto K."/>
            <person name="Okamoto A."/>
        </authorList>
    </citation>
    <scope>NUCLEOTIDE SEQUENCE [LARGE SCALE GENOMIC DNA]</scope>
    <source>
        <strain evidence="8 9">IS5</strain>
    </source>
</reference>
<feature type="compositionally biased region" description="Polar residues" evidence="4">
    <location>
        <begin position="7"/>
        <end position="21"/>
    </location>
</feature>
<evidence type="ECO:0000256" key="1">
    <source>
        <dbReference type="ARBA" id="ARBA00000085"/>
    </source>
</evidence>
<dbReference type="Proteomes" id="UP000269883">
    <property type="component" value="Chromosome"/>
</dbReference>
<evidence type="ECO:0000256" key="2">
    <source>
        <dbReference type="ARBA" id="ARBA00012438"/>
    </source>
</evidence>
<dbReference type="KEGG" id="dfl:DFE_2123"/>
<dbReference type="EMBL" id="AP017378">
    <property type="protein sequence ID" value="BBD08849.1"/>
    <property type="molecule type" value="Genomic_DNA"/>
</dbReference>
<dbReference type="CDD" id="cd00130">
    <property type="entry name" value="PAS"/>
    <property type="match status" value="2"/>
</dbReference>
<feature type="domain" description="PAS" evidence="6">
    <location>
        <begin position="399"/>
        <end position="433"/>
    </location>
</feature>
<dbReference type="InterPro" id="IPR000014">
    <property type="entry name" value="PAS"/>
</dbReference>
<dbReference type="RefSeq" id="WP_126379293.1">
    <property type="nucleotide sequence ID" value="NZ_AP017378.1"/>
</dbReference>
<feature type="region of interest" description="Disordered" evidence="4">
    <location>
        <begin position="1"/>
        <end position="25"/>
    </location>
</feature>
<dbReference type="InterPro" id="IPR003594">
    <property type="entry name" value="HATPase_dom"/>
</dbReference>
<gene>
    <name evidence="8" type="ORF">DFE_2123</name>
</gene>
<evidence type="ECO:0000259" key="7">
    <source>
        <dbReference type="PROSITE" id="PS50113"/>
    </source>
</evidence>
<evidence type="ECO:0000259" key="6">
    <source>
        <dbReference type="PROSITE" id="PS50112"/>
    </source>
</evidence>
<dbReference type="PANTHER" id="PTHR43065:SF42">
    <property type="entry name" value="TWO-COMPONENT SENSOR PPRA"/>
    <property type="match status" value="1"/>
</dbReference>
<dbReference type="PANTHER" id="PTHR43065">
    <property type="entry name" value="SENSOR HISTIDINE KINASE"/>
    <property type="match status" value="1"/>
</dbReference>
<dbReference type="Pfam" id="PF08448">
    <property type="entry name" value="PAS_4"/>
    <property type="match status" value="2"/>
</dbReference>
<dbReference type="CDD" id="cd00082">
    <property type="entry name" value="HisKA"/>
    <property type="match status" value="1"/>
</dbReference>
<dbReference type="SUPFAM" id="SSF55874">
    <property type="entry name" value="ATPase domain of HSP90 chaperone/DNA topoisomerase II/histidine kinase"/>
    <property type="match status" value="1"/>
</dbReference>
<name>A0A2Z6B016_9BACT</name>
<evidence type="ECO:0000313" key="9">
    <source>
        <dbReference type="Proteomes" id="UP000269883"/>
    </source>
</evidence>
<evidence type="ECO:0000313" key="8">
    <source>
        <dbReference type="EMBL" id="BBD08849.1"/>
    </source>
</evidence>
<dbReference type="Pfam" id="PF02518">
    <property type="entry name" value="HATPase_c"/>
    <property type="match status" value="1"/>
</dbReference>